<dbReference type="PhylomeDB" id="T1JKW0"/>
<accession>T1JKW0</accession>
<sequence>METNNSQDFADYFNECVIIDQNKDEFCVDEDINKLTSEGEFEAEFLRNVGFESLVAKIEAGKDVDDDQFAPLFMSLTNRQATLVKKKITTLKTTVRKRKCPRSKVRDVREVFPLNCETSSGGTRSRSATPDSLDSISPTDSPPSISDDSWFRRGANESPTPSQGYYSNTRSSPDVMDSTSLGQEAINPRWASDAYRRSPGDGCSSPDIMERTPEFVHIFRPPVTRINGYGIKDTVDCAQKVSRSESFLRYRNPTSYDIAGQHRHTFDVASTCSLNSDNGIEALSFQLRGSFYHHGAKQILSYVSESDITLDWREDNDSDWGFEKKRDLLNEDDLPDMVLIGGKLGVTLIEDLSAEDMKKIRSLVLIELSALFDQYNIHYSRRKGAKKKKKDAENCVFSVPLTTLLEQDKRIQIECKIPLIVRKILNHLESGLTEEGILRVPGVVAKVQHLKKEIESNFYSSPGLVDVALRESSINDVAALIKQFLRDLPLPLLTNEYMEAFVQIDKITEKTDQVKALILLVCLLPDVHRDTLKAFLDFLVKITLYESENRMSLQNVAMIIAPNLFLPKKQKKNSERDLAFEINLAAVTCRITKMLIKYKDILMTVPNFLVQQIRRQNEQAMYRRRGSKENWKHGKKYNGKMKKTDICRQINNEVDFQDGIIRINALQFGKYNEPIKLTESTTGRDVVLQVINHANQHRHDHKAKGRKDVWRRALSEVGTSDHMMCFLTSADDGIKNHALYEVGGNIAERRVDPNAHIMAVYQQNPNAEWEIRCQHLTSQPVFKKKILVNM</sequence>
<evidence type="ECO:0000313" key="5">
    <source>
        <dbReference type="Proteomes" id="UP000014500"/>
    </source>
</evidence>
<feature type="domain" description="Rho-GAP" evidence="3">
    <location>
        <begin position="399"/>
        <end position="603"/>
    </location>
</feature>
<keyword evidence="1" id="KW-0343">GTPase activation</keyword>
<dbReference type="EMBL" id="JH431425">
    <property type="status" value="NOT_ANNOTATED_CDS"/>
    <property type="molecule type" value="Genomic_DNA"/>
</dbReference>
<evidence type="ECO:0000259" key="3">
    <source>
        <dbReference type="PROSITE" id="PS50238"/>
    </source>
</evidence>
<feature type="compositionally biased region" description="Polar residues" evidence="2">
    <location>
        <begin position="157"/>
        <end position="182"/>
    </location>
</feature>
<dbReference type="GO" id="GO:0005737">
    <property type="term" value="C:cytoplasm"/>
    <property type="evidence" value="ECO:0007669"/>
    <property type="project" value="TreeGrafter"/>
</dbReference>
<proteinExistence type="predicted"/>
<name>T1JKW0_STRMM</name>
<evidence type="ECO:0000256" key="1">
    <source>
        <dbReference type="ARBA" id="ARBA00022468"/>
    </source>
</evidence>
<dbReference type="Pfam" id="PF00620">
    <property type="entry name" value="RhoGAP"/>
    <property type="match status" value="1"/>
</dbReference>
<dbReference type="Pfam" id="PF25442">
    <property type="entry name" value="Ubiquitin_RHG40_C"/>
    <property type="match status" value="1"/>
</dbReference>
<dbReference type="InterPro" id="IPR000198">
    <property type="entry name" value="RhoGAP_dom"/>
</dbReference>
<dbReference type="PROSITE" id="PS50238">
    <property type="entry name" value="RHOGAP"/>
    <property type="match status" value="1"/>
</dbReference>
<dbReference type="GO" id="GO:0051056">
    <property type="term" value="P:regulation of small GTPase mediated signal transduction"/>
    <property type="evidence" value="ECO:0007669"/>
    <property type="project" value="TreeGrafter"/>
</dbReference>
<dbReference type="EnsemblMetazoa" id="SMAR014490-RA">
    <property type="protein sequence ID" value="SMAR014490-PA"/>
    <property type="gene ID" value="SMAR014490"/>
</dbReference>
<feature type="region of interest" description="Disordered" evidence="2">
    <location>
        <begin position="115"/>
        <end position="207"/>
    </location>
</feature>
<evidence type="ECO:0000313" key="4">
    <source>
        <dbReference type="EnsemblMetazoa" id="SMAR014490-PA"/>
    </source>
</evidence>
<evidence type="ECO:0000256" key="2">
    <source>
        <dbReference type="SAM" id="MobiDB-lite"/>
    </source>
</evidence>
<keyword evidence="5" id="KW-1185">Reference proteome</keyword>
<dbReference type="GO" id="GO:0030833">
    <property type="term" value="P:regulation of actin filament polymerization"/>
    <property type="evidence" value="ECO:0007669"/>
    <property type="project" value="TreeGrafter"/>
</dbReference>
<dbReference type="InterPro" id="IPR057323">
    <property type="entry name" value="RHG40/28/18_ubiquitin"/>
</dbReference>
<dbReference type="Gene3D" id="1.10.555.10">
    <property type="entry name" value="Rho GTPase activation protein"/>
    <property type="match status" value="1"/>
</dbReference>
<dbReference type="InterPro" id="IPR008936">
    <property type="entry name" value="Rho_GTPase_activation_prot"/>
</dbReference>
<protein>
    <recommendedName>
        <fullName evidence="3">Rho-GAP domain-containing protein</fullName>
    </recommendedName>
</protein>
<dbReference type="PANTHER" id="PTHR14963">
    <property type="entry name" value="RHO GTPASE ACTIVATING PROTEIN 18,19-RELATED"/>
    <property type="match status" value="1"/>
</dbReference>
<dbReference type="AlphaFoldDB" id="T1JKW0"/>
<reference evidence="4" key="2">
    <citation type="submission" date="2015-02" db="UniProtKB">
        <authorList>
            <consortium name="EnsemblMetazoa"/>
        </authorList>
    </citation>
    <scope>IDENTIFICATION</scope>
</reference>
<dbReference type="SMART" id="SM00324">
    <property type="entry name" value="RhoGAP"/>
    <property type="match status" value="1"/>
</dbReference>
<dbReference type="OMA" id="QCCHLTN"/>
<dbReference type="eggNOG" id="KOG2200">
    <property type="taxonomic scope" value="Eukaryota"/>
</dbReference>
<organism evidence="4 5">
    <name type="scientific">Strigamia maritima</name>
    <name type="common">European centipede</name>
    <name type="synonym">Geophilus maritimus</name>
    <dbReference type="NCBI Taxonomy" id="126957"/>
    <lineage>
        <taxon>Eukaryota</taxon>
        <taxon>Metazoa</taxon>
        <taxon>Ecdysozoa</taxon>
        <taxon>Arthropoda</taxon>
        <taxon>Myriapoda</taxon>
        <taxon>Chilopoda</taxon>
        <taxon>Pleurostigmophora</taxon>
        <taxon>Geophilomorpha</taxon>
        <taxon>Linotaeniidae</taxon>
        <taxon>Strigamia</taxon>
    </lineage>
</organism>
<dbReference type="SUPFAM" id="SSF48350">
    <property type="entry name" value="GTPase activation domain, GAP"/>
    <property type="match status" value="1"/>
</dbReference>
<dbReference type="Proteomes" id="UP000014500">
    <property type="component" value="Unassembled WGS sequence"/>
</dbReference>
<reference evidence="5" key="1">
    <citation type="submission" date="2011-05" db="EMBL/GenBank/DDBJ databases">
        <authorList>
            <person name="Richards S.R."/>
            <person name="Qu J."/>
            <person name="Jiang H."/>
            <person name="Jhangiani S.N."/>
            <person name="Agravi P."/>
            <person name="Goodspeed R."/>
            <person name="Gross S."/>
            <person name="Mandapat C."/>
            <person name="Jackson L."/>
            <person name="Mathew T."/>
            <person name="Pu L."/>
            <person name="Thornton R."/>
            <person name="Saada N."/>
            <person name="Wilczek-Boney K.B."/>
            <person name="Lee S."/>
            <person name="Kovar C."/>
            <person name="Wu Y."/>
            <person name="Scherer S.E."/>
            <person name="Worley K.C."/>
            <person name="Muzny D.M."/>
            <person name="Gibbs R."/>
        </authorList>
    </citation>
    <scope>NUCLEOTIDE SEQUENCE</scope>
    <source>
        <strain evidence="5">Brora</strain>
    </source>
</reference>
<feature type="compositionally biased region" description="Low complexity" evidence="2">
    <location>
        <begin position="118"/>
        <end position="148"/>
    </location>
</feature>
<dbReference type="GO" id="GO:0005096">
    <property type="term" value="F:GTPase activator activity"/>
    <property type="evidence" value="ECO:0007669"/>
    <property type="project" value="UniProtKB-KW"/>
</dbReference>
<dbReference type="STRING" id="126957.T1JKW0"/>
<dbReference type="GO" id="GO:0007165">
    <property type="term" value="P:signal transduction"/>
    <property type="evidence" value="ECO:0007669"/>
    <property type="project" value="InterPro"/>
</dbReference>
<dbReference type="PANTHER" id="PTHR14963:SF1">
    <property type="entry name" value="RHO GTPASE-ACTIVATING PROTEIN CONUNDRUM"/>
    <property type="match status" value="1"/>
</dbReference>
<dbReference type="HOGENOM" id="CLU_023268_1_0_1"/>